<feature type="transmembrane region" description="Helical" evidence="6">
    <location>
        <begin position="35"/>
        <end position="56"/>
    </location>
</feature>
<keyword evidence="5 6" id="KW-0472">Membrane</keyword>
<dbReference type="InterPro" id="IPR004841">
    <property type="entry name" value="AA-permease/SLC12A_dom"/>
</dbReference>
<dbReference type="PANTHER" id="PTHR43243">
    <property type="entry name" value="INNER MEMBRANE TRANSPORTER YGJI-RELATED"/>
    <property type="match status" value="1"/>
</dbReference>
<evidence type="ECO:0000256" key="6">
    <source>
        <dbReference type="SAM" id="Phobius"/>
    </source>
</evidence>
<organism evidence="9 10">
    <name type="scientific">Polarella glacialis</name>
    <name type="common">Dinoflagellate</name>
    <dbReference type="NCBI Taxonomy" id="89957"/>
    <lineage>
        <taxon>Eukaryota</taxon>
        <taxon>Sar</taxon>
        <taxon>Alveolata</taxon>
        <taxon>Dinophyceae</taxon>
        <taxon>Suessiales</taxon>
        <taxon>Suessiaceae</taxon>
        <taxon>Polarella</taxon>
    </lineage>
</organism>
<accession>A0A813LHG6</accession>
<evidence type="ECO:0008006" key="11">
    <source>
        <dbReference type="Google" id="ProtNLM"/>
    </source>
</evidence>
<dbReference type="PANTHER" id="PTHR43243:SF4">
    <property type="entry name" value="CATIONIC AMINO ACID TRANSPORTER 4"/>
    <property type="match status" value="1"/>
</dbReference>
<evidence type="ECO:0000256" key="1">
    <source>
        <dbReference type="ARBA" id="ARBA00004141"/>
    </source>
</evidence>
<feature type="domain" description="Exostosin GT47" evidence="8">
    <location>
        <begin position="301"/>
        <end position="423"/>
    </location>
</feature>
<feature type="transmembrane region" description="Helical" evidence="6">
    <location>
        <begin position="62"/>
        <end position="84"/>
    </location>
</feature>
<evidence type="ECO:0000256" key="4">
    <source>
        <dbReference type="ARBA" id="ARBA00022989"/>
    </source>
</evidence>
<dbReference type="GO" id="GO:0016020">
    <property type="term" value="C:membrane"/>
    <property type="evidence" value="ECO:0007669"/>
    <property type="project" value="UniProtKB-SubCell"/>
</dbReference>
<evidence type="ECO:0000256" key="3">
    <source>
        <dbReference type="ARBA" id="ARBA00022692"/>
    </source>
</evidence>
<dbReference type="GO" id="GO:0015171">
    <property type="term" value="F:amino acid transmembrane transporter activity"/>
    <property type="evidence" value="ECO:0007669"/>
    <property type="project" value="TreeGrafter"/>
</dbReference>
<dbReference type="Gene3D" id="1.20.1740.10">
    <property type="entry name" value="Amino acid/polyamine transporter I"/>
    <property type="match status" value="1"/>
</dbReference>
<sequence>MDGLRTAFARAVRVKPIASGSAPSGLRRCLRTVDVVGFGLGATIGAGIFVAIGTGAKQAGPGVTLSFLLAALGCSFSGLCYAELSTLAPSAGSSYSFSYFAVGECTACVVGLVNIAGNVLAAAAVARGWEGYTRLFLLKLGVQPPEAAYYYRSESKLPLLLDRFEELFHPLARQQLKDPDIFPPKLHVLSLTSAGFEHCRSMPDLSATLRKPTSCWLWKHRVTRVLKDQGDKALVILTFLTSRLMFPHFADIPHVVSFTGSSDWMARHLQGFGDDELAPPWPCQKARSSGASGRAPFYYPDCWPQDVVVTLPATPPFDFATHWRPSEGRDLLAVFMGQRTSCTRVALLRLWNKTRHADVYVQESSPANFSYSAMLHRAKYCLVPEGHVPVTYRLLDVLSHGCVPVIISSSFHPPFHRLLRWGEETFPALFLHPSKLRKLRSMLLAEEPEVYRKQQESTFPLAILLHPVTNFFFEGILAEFALAKFRGERSRTQNCGARN</sequence>
<evidence type="ECO:0000313" key="9">
    <source>
        <dbReference type="EMBL" id="CAE8726315.1"/>
    </source>
</evidence>
<evidence type="ECO:0000256" key="5">
    <source>
        <dbReference type="ARBA" id="ARBA00023136"/>
    </source>
</evidence>
<comment type="caution">
    <text evidence="9">The sequence shown here is derived from an EMBL/GenBank/DDBJ whole genome shotgun (WGS) entry which is preliminary data.</text>
</comment>
<dbReference type="InterPro" id="IPR040911">
    <property type="entry name" value="Exostosin_GT47"/>
</dbReference>
<dbReference type="EMBL" id="CAJNNW010035203">
    <property type="protein sequence ID" value="CAE8726315.1"/>
    <property type="molecule type" value="Genomic_DNA"/>
</dbReference>
<dbReference type="Pfam" id="PF03016">
    <property type="entry name" value="Exostosin_GT47"/>
    <property type="match status" value="1"/>
</dbReference>
<protein>
    <recommendedName>
        <fullName evidence="11">Exostosin GT47 domain-containing protein</fullName>
    </recommendedName>
</protein>
<keyword evidence="2" id="KW-0813">Transport</keyword>
<reference evidence="9" key="1">
    <citation type="submission" date="2021-02" db="EMBL/GenBank/DDBJ databases">
        <authorList>
            <person name="Dougan E. K."/>
            <person name="Rhodes N."/>
            <person name="Thang M."/>
            <person name="Chan C."/>
        </authorList>
    </citation>
    <scope>NUCLEOTIDE SEQUENCE</scope>
</reference>
<evidence type="ECO:0000259" key="7">
    <source>
        <dbReference type="Pfam" id="PF00324"/>
    </source>
</evidence>
<dbReference type="Pfam" id="PF00324">
    <property type="entry name" value="AA_permease"/>
    <property type="match status" value="1"/>
</dbReference>
<evidence type="ECO:0000259" key="8">
    <source>
        <dbReference type="Pfam" id="PF03016"/>
    </source>
</evidence>
<keyword evidence="3 6" id="KW-0812">Transmembrane</keyword>
<feature type="domain" description="Amino acid permease/ SLC12A" evidence="7">
    <location>
        <begin position="35"/>
        <end position="127"/>
    </location>
</feature>
<dbReference type="AlphaFoldDB" id="A0A813LHG6"/>
<name>A0A813LHG6_POLGL</name>
<evidence type="ECO:0000256" key="2">
    <source>
        <dbReference type="ARBA" id="ARBA00022448"/>
    </source>
</evidence>
<dbReference type="Proteomes" id="UP000626109">
    <property type="component" value="Unassembled WGS sequence"/>
</dbReference>
<comment type="subcellular location">
    <subcellularLocation>
        <location evidence="1">Membrane</location>
        <topology evidence="1">Multi-pass membrane protein</topology>
    </subcellularLocation>
</comment>
<proteinExistence type="predicted"/>
<keyword evidence="4 6" id="KW-1133">Transmembrane helix</keyword>
<evidence type="ECO:0000313" key="10">
    <source>
        <dbReference type="Proteomes" id="UP000626109"/>
    </source>
</evidence>
<gene>
    <name evidence="9" type="ORF">PGLA2088_LOCUS44446</name>
</gene>